<dbReference type="RefSeq" id="WP_138191766.1">
    <property type="nucleotide sequence ID" value="NZ_VCIW01000001.1"/>
</dbReference>
<dbReference type="InterPro" id="IPR002252">
    <property type="entry name" value="Glyco_hydro_36"/>
</dbReference>
<dbReference type="InterPro" id="IPR031705">
    <property type="entry name" value="Glyco_hydro_36_C"/>
</dbReference>
<gene>
    <name evidence="11" type="ORF">FE782_01460</name>
</gene>
<keyword evidence="4 6" id="KW-0378">Hydrolase</keyword>
<evidence type="ECO:0000256" key="8">
    <source>
        <dbReference type="PIRSR" id="PIRSR005536-2"/>
    </source>
</evidence>
<dbReference type="PROSITE" id="PS00512">
    <property type="entry name" value="ALPHA_GALACTOSIDASE"/>
    <property type="match status" value="1"/>
</dbReference>
<dbReference type="InterPro" id="IPR050985">
    <property type="entry name" value="Alpha-glycosidase_related"/>
</dbReference>
<comment type="similarity">
    <text evidence="2">Belongs to the glycosyl hydrolase 36 family.</text>
</comment>
<dbReference type="EMBL" id="VCIW01000001">
    <property type="protein sequence ID" value="TLS54044.1"/>
    <property type="molecule type" value="Genomic_DNA"/>
</dbReference>
<dbReference type="GO" id="GO:0016052">
    <property type="term" value="P:carbohydrate catabolic process"/>
    <property type="evidence" value="ECO:0007669"/>
    <property type="project" value="InterPro"/>
</dbReference>
<evidence type="ECO:0000256" key="6">
    <source>
        <dbReference type="PIRNR" id="PIRNR005536"/>
    </source>
</evidence>
<feature type="domain" description="Glycosyl hydrolase family 36 C-terminal" evidence="9">
    <location>
        <begin position="629"/>
        <end position="706"/>
    </location>
</feature>
<feature type="binding site" evidence="8">
    <location>
        <position position="422"/>
    </location>
    <ligand>
        <name>substrate</name>
    </ligand>
</feature>
<feature type="binding site" evidence="8">
    <location>
        <begin position="455"/>
        <end position="459"/>
    </location>
    <ligand>
        <name>substrate</name>
    </ligand>
</feature>
<reference evidence="11 12" key="1">
    <citation type="submission" date="2019-05" db="EMBL/GenBank/DDBJ databases">
        <authorList>
            <person name="Narsing Rao M.P."/>
            <person name="Li W.J."/>
        </authorList>
    </citation>
    <scope>NUCLEOTIDE SEQUENCE [LARGE SCALE GENOMIC DNA]</scope>
    <source>
        <strain evidence="11 12">SYSU_K30003</strain>
    </source>
</reference>
<dbReference type="SUPFAM" id="SSF51445">
    <property type="entry name" value="(Trans)glycosidases"/>
    <property type="match status" value="1"/>
</dbReference>
<dbReference type="AlphaFoldDB" id="A0A5R9GKE2"/>
<protein>
    <recommendedName>
        <fullName evidence="3 6">Alpha-galactosidase</fullName>
        <ecNumber evidence="3 6">3.2.1.22</ecNumber>
    </recommendedName>
</protein>
<dbReference type="CDD" id="cd14791">
    <property type="entry name" value="GH36"/>
    <property type="match status" value="1"/>
</dbReference>
<evidence type="ECO:0000313" key="11">
    <source>
        <dbReference type="EMBL" id="TLS54044.1"/>
    </source>
</evidence>
<dbReference type="Pfam" id="PF02065">
    <property type="entry name" value="Melibiase"/>
    <property type="match status" value="1"/>
</dbReference>
<feature type="active site" description="Nucleophile" evidence="7">
    <location>
        <position position="457"/>
    </location>
</feature>
<evidence type="ECO:0000259" key="9">
    <source>
        <dbReference type="Pfam" id="PF16874"/>
    </source>
</evidence>
<dbReference type="InterPro" id="IPR013780">
    <property type="entry name" value="Glyco_hydro_b"/>
</dbReference>
<feature type="binding site" evidence="8">
    <location>
        <position position="506"/>
    </location>
    <ligand>
        <name>substrate</name>
    </ligand>
</feature>
<dbReference type="Proteomes" id="UP000309676">
    <property type="component" value="Unassembled WGS sequence"/>
</dbReference>
<dbReference type="InterPro" id="IPR013785">
    <property type="entry name" value="Aldolase_TIM"/>
</dbReference>
<dbReference type="FunFam" id="3.20.20.70:FF:000118">
    <property type="entry name" value="Alpha-galactosidase"/>
    <property type="match status" value="1"/>
</dbReference>
<dbReference type="PANTHER" id="PTHR43053:SF3">
    <property type="entry name" value="ALPHA-GALACTOSIDASE C-RELATED"/>
    <property type="match status" value="1"/>
</dbReference>
<feature type="binding site" evidence="8">
    <location>
        <position position="181"/>
    </location>
    <ligand>
        <name>substrate</name>
    </ligand>
</feature>
<name>A0A5R9GKE2_9BACL</name>
<dbReference type="Pfam" id="PF16875">
    <property type="entry name" value="Glyco_hydro_36N"/>
    <property type="match status" value="1"/>
</dbReference>
<feature type="domain" description="Glycosyl hydrolase family 36 N-terminal" evidence="10">
    <location>
        <begin position="30"/>
        <end position="266"/>
    </location>
</feature>
<feature type="binding site" evidence="8">
    <location>
        <position position="528"/>
    </location>
    <ligand>
        <name>substrate</name>
    </ligand>
</feature>
<dbReference type="PIRSF" id="PIRSF005536">
    <property type="entry name" value="Agal"/>
    <property type="match status" value="1"/>
</dbReference>
<evidence type="ECO:0000256" key="7">
    <source>
        <dbReference type="PIRSR" id="PIRSR005536-1"/>
    </source>
</evidence>
<dbReference type="InterPro" id="IPR000111">
    <property type="entry name" value="Glyco_hydro_27/36_CS"/>
</dbReference>
<feature type="binding site" evidence="8">
    <location>
        <begin position="345"/>
        <end position="346"/>
    </location>
    <ligand>
        <name>substrate</name>
    </ligand>
</feature>
<evidence type="ECO:0000256" key="1">
    <source>
        <dbReference type="ARBA" id="ARBA00001255"/>
    </source>
</evidence>
<accession>A0A5R9GKE2</accession>
<dbReference type="OrthoDB" id="9758822at2"/>
<dbReference type="PANTHER" id="PTHR43053">
    <property type="entry name" value="GLYCOSIDASE FAMILY 31"/>
    <property type="match status" value="1"/>
</dbReference>
<dbReference type="Gene3D" id="3.20.20.70">
    <property type="entry name" value="Aldolase class I"/>
    <property type="match status" value="1"/>
</dbReference>
<dbReference type="Pfam" id="PF16874">
    <property type="entry name" value="Glyco_hydro_36C"/>
    <property type="match status" value="1"/>
</dbReference>
<comment type="catalytic activity">
    <reaction evidence="1 6">
        <text>Hydrolysis of terminal, non-reducing alpha-D-galactose residues in alpha-D-galactosides, including galactose oligosaccharides, galactomannans and galactolipids.</text>
        <dbReference type="EC" id="3.2.1.22"/>
    </reaction>
</comment>
<dbReference type="InterPro" id="IPR038417">
    <property type="entry name" value="Alpga-gal_N_sf"/>
</dbReference>
<evidence type="ECO:0000313" key="12">
    <source>
        <dbReference type="Proteomes" id="UP000309676"/>
    </source>
</evidence>
<dbReference type="EC" id="3.2.1.22" evidence="3 6"/>
<evidence type="ECO:0000259" key="10">
    <source>
        <dbReference type="Pfam" id="PF16875"/>
    </source>
</evidence>
<sequence length="712" mass="80333">MAITVHEDLRLFEIQTSRTSYVFGLNERGILHQLHWGERIVGRESALRIRSVHHSSFDAEVEREYEEYSFWGGVGYVEPSLKVRFADGVRDLKMRLEGWRVDSGDDASEGAERLVVTMKDVRYPLTVHLYYQAFPGLDLIERYAEAVNDGLEDIALESFQSAAWSLPARPQYRMTHVTGRWAGEFQLRETLLSEGKKTIESRRGFTGPHANPWFAIDGGDATERSGDVWFGALGWSGNWSVVAEKSSFGHVRVTGGMNGFDSEWRLGPGESFRTPVFVGGFTGAGFGGMSRTLHRYQLERVLPSRKLRKVLYNSWEATTFDVTAEGQMELARKAARLGVERFVVDDGWFGARNSDRAGLGDWTVNPEKFPNGLGALIEEVHRLGMDFGIWVEPESVNPDSELYRNHPDWVYGFPTRAGTELRNQLLLNLSLPEVRAYILEFMTKLLSEHPIAFVKWDMNRTITEPGLGAALPPDRQKEIWIRHAQAVYDILAELRERFPSVEFETCAGGGGRIDLGMLRFADQAWPSDNTDAFDRLAIQEGFSYVYSPRVMMCWVTDSPNGLNGRRLPLSFRFRSAMTGSLGIGGNLKEWSDAELEEAAKHIALYKDIRPLVQEGMQYRLSTLRDSALAAVQYVNDERTESVTFAFLHAQRFAGRLPALRLQGLDENKPYEITGIGDHVMTAHGSTLMHAGIPLPMRGDFDSLLIRIRAMEA</sequence>
<proteinExistence type="inferred from homology"/>
<dbReference type="InterPro" id="IPR017853">
    <property type="entry name" value="GH"/>
</dbReference>
<dbReference type="GO" id="GO:0004557">
    <property type="term" value="F:alpha-galactosidase activity"/>
    <property type="evidence" value="ECO:0007669"/>
    <property type="project" value="UniProtKB-UniRule"/>
</dbReference>
<dbReference type="Gene3D" id="2.60.40.1180">
    <property type="entry name" value="Golgi alpha-mannosidase II"/>
    <property type="match status" value="1"/>
</dbReference>
<keyword evidence="5 6" id="KW-0326">Glycosidase</keyword>
<dbReference type="InterPro" id="IPR031704">
    <property type="entry name" value="Glyco_hydro_36_N"/>
</dbReference>
<evidence type="ECO:0000256" key="3">
    <source>
        <dbReference type="ARBA" id="ARBA00012755"/>
    </source>
</evidence>
<evidence type="ECO:0000256" key="2">
    <source>
        <dbReference type="ARBA" id="ARBA00006202"/>
    </source>
</evidence>
<keyword evidence="12" id="KW-1185">Reference proteome</keyword>
<dbReference type="Gene3D" id="2.70.98.60">
    <property type="entry name" value="alpha-galactosidase from lactobacil brevis"/>
    <property type="match status" value="1"/>
</dbReference>
<evidence type="ECO:0000256" key="4">
    <source>
        <dbReference type="ARBA" id="ARBA00022801"/>
    </source>
</evidence>
<evidence type="ECO:0000256" key="5">
    <source>
        <dbReference type="ARBA" id="ARBA00023295"/>
    </source>
</evidence>
<comment type="caution">
    <text evidence="11">The sequence shown here is derived from an EMBL/GenBank/DDBJ whole genome shotgun (WGS) entry which is preliminary data.</text>
</comment>
<dbReference type="PRINTS" id="PR00743">
    <property type="entry name" value="GLHYDRLASE36"/>
</dbReference>
<organism evidence="11 12">
    <name type="scientific">Paenibacillus antri</name>
    <dbReference type="NCBI Taxonomy" id="2582848"/>
    <lineage>
        <taxon>Bacteria</taxon>
        <taxon>Bacillati</taxon>
        <taxon>Bacillota</taxon>
        <taxon>Bacilli</taxon>
        <taxon>Bacillales</taxon>
        <taxon>Paenibacillaceae</taxon>
        <taxon>Paenibacillus</taxon>
    </lineage>
</organism>
<feature type="active site" description="Proton donor" evidence="7">
    <location>
        <position position="528"/>
    </location>
</feature>